<dbReference type="InterPro" id="IPR018060">
    <property type="entry name" value="HTH_AraC"/>
</dbReference>
<dbReference type="PRINTS" id="PR00032">
    <property type="entry name" value="HTHARAC"/>
</dbReference>
<keyword evidence="2" id="KW-0238">DNA-binding</keyword>
<evidence type="ECO:0000313" key="6">
    <source>
        <dbReference type="Proteomes" id="UP000321291"/>
    </source>
</evidence>
<dbReference type="EMBL" id="CP042434">
    <property type="protein sequence ID" value="QEC74372.1"/>
    <property type="molecule type" value="Genomic_DNA"/>
</dbReference>
<evidence type="ECO:0000256" key="3">
    <source>
        <dbReference type="ARBA" id="ARBA00023163"/>
    </source>
</evidence>
<dbReference type="Pfam" id="PF12833">
    <property type="entry name" value="HTH_18"/>
    <property type="match status" value="1"/>
</dbReference>
<dbReference type="Gene3D" id="1.10.10.60">
    <property type="entry name" value="Homeodomain-like"/>
    <property type="match status" value="2"/>
</dbReference>
<dbReference type="InterPro" id="IPR009057">
    <property type="entry name" value="Homeodomain-like_sf"/>
</dbReference>
<dbReference type="KEGG" id="agi:FSB73_20305"/>
<sequence>MRHNFFKYLNVGKSEKESGIYVTTVGYSSVTPNDQYPKGGHPASHQLNWAKGRILSDYYMVFISKGKGMFCSSHSEPTTVEEGTCFFLFPGIWHKYRPDIHSGWQEYWVGFNGQYIRQFMQSKIFDVHRPCIEIGMNRDLLVLFQKMADAVKASFVGYPQHIAGITLQILGAVYTNAQLLQVNQSPVERAITKAKFLMQESLELQVDLPAIARQLPMGYSAFRKNFKAITGQSPHQYLLKLRIDRARELLETSLLTIEEISEQTGFDCIQYFCTLFKKKVGQSPNSYRKNFLLYAGT</sequence>
<protein>
    <submittedName>
        <fullName evidence="5">AraC family transcriptional regulator</fullName>
    </submittedName>
</protein>
<dbReference type="PANTHER" id="PTHR43280">
    <property type="entry name" value="ARAC-FAMILY TRANSCRIPTIONAL REGULATOR"/>
    <property type="match status" value="1"/>
</dbReference>
<dbReference type="PROSITE" id="PS00041">
    <property type="entry name" value="HTH_ARAC_FAMILY_1"/>
    <property type="match status" value="1"/>
</dbReference>
<feature type="domain" description="HTH araC/xylS-type" evidence="4">
    <location>
        <begin position="192"/>
        <end position="290"/>
    </location>
</feature>
<proteinExistence type="predicted"/>
<accession>A0A5B8VTX8</accession>
<dbReference type="Proteomes" id="UP000321291">
    <property type="component" value="Chromosome"/>
</dbReference>
<evidence type="ECO:0000313" key="5">
    <source>
        <dbReference type="EMBL" id="QEC74372.1"/>
    </source>
</evidence>
<dbReference type="InterPro" id="IPR003313">
    <property type="entry name" value="AraC-bd"/>
</dbReference>
<keyword evidence="3" id="KW-0804">Transcription</keyword>
<dbReference type="InterPro" id="IPR037923">
    <property type="entry name" value="HTH-like"/>
</dbReference>
<dbReference type="InterPro" id="IPR020449">
    <property type="entry name" value="Tscrpt_reg_AraC-type_HTH"/>
</dbReference>
<keyword evidence="6" id="KW-1185">Reference proteome</keyword>
<dbReference type="GO" id="GO:0043565">
    <property type="term" value="F:sequence-specific DNA binding"/>
    <property type="evidence" value="ECO:0007669"/>
    <property type="project" value="InterPro"/>
</dbReference>
<reference evidence="5 6" key="1">
    <citation type="journal article" date="2017" name="Int. J. Syst. Evol. Microbiol.">
        <title>Arachidicoccus ginsenosidivorans sp. nov., with ginsenoside-converting activity isolated from ginseng cultivating soil.</title>
        <authorList>
            <person name="Siddiqi M.Z."/>
            <person name="Aslam Z."/>
            <person name="Im W.T."/>
        </authorList>
    </citation>
    <scope>NUCLEOTIDE SEQUENCE [LARGE SCALE GENOMIC DNA]</scope>
    <source>
        <strain evidence="5 6">Gsoil 809</strain>
    </source>
</reference>
<evidence type="ECO:0000256" key="2">
    <source>
        <dbReference type="ARBA" id="ARBA00023125"/>
    </source>
</evidence>
<keyword evidence="1" id="KW-0805">Transcription regulation</keyword>
<dbReference type="AlphaFoldDB" id="A0A5B8VTX8"/>
<dbReference type="PROSITE" id="PS01124">
    <property type="entry name" value="HTH_ARAC_FAMILY_2"/>
    <property type="match status" value="1"/>
</dbReference>
<dbReference type="OrthoDB" id="9782911at2"/>
<dbReference type="InterPro" id="IPR018062">
    <property type="entry name" value="HTH_AraC-typ_CS"/>
</dbReference>
<dbReference type="SMART" id="SM00342">
    <property type="entry name" value="HTH_ARAC"/>
    <property type="match status" value="1"/>
</dbReference>
<gene>
    <name evidence="5" type="ORF">FSB73_20305</name>
</gene>
<evidence type="ECO:0000259" key="4">
    <source>
        <dbReference type="PROSITE" id="PS01124"/>
    </source>
</evidence>
<dbReference type="SUPFAM" id="SSF46689">
    <property type="entry name" value="Homeodomain-like"/>
    <property type="match status" value="2"/>
</dbReference>
<name>A0A5B8VTX8_9BACT</name>
<organism evidence="5 6">
    <name type="scientific">Arachidicoccus ginsenosidivorans</name>
    <dbReference type="NCBI Taxonomy" id="496057"/>
    <lineage>
        <taxon>Bacteria</taxon>
        <taxon>Pseudomonadati</taxon>
        <taxon>Bacteroidota</taxon>
        <taxon>Chitinophagia</taxon>
        <taxon>Chitinophagales</taxon>
        <taxon>Chitinophagaceae</taxon>
        <taxon>Arachidicoccus</taxon>
    </lineage>
</organism>
<evidence type="ECO:0000256" key="1">
    <source>
        <dbReference type="ARBA" id="ARBA00023015"/>
    </source>
</evidence>
<dbReference type="PANTHER" id="PTHR43280:SF30">
    <property type="entry name" value="MMSAB OPERON REGULATORY PROTEIN"/>
    <property type="match status" value="1"/>
</dbReference>
<dbReference type="Pfam" id="PF02311">
    <property type="entry name" value="AraC_binding"/>
    <property type="match status" value="1"/>
</dbReference>
<dbReference type="SUPFAM" id="SSF51215">
    <property type="entry name" value="Regulatory protein AraC"/>
    <property type="match status" value="1"/>
</dbReference>
<dbReference type="Gene3D" id="2.60.120.280">
    <property type="entry name" value="Regulatory protein AraC"/>
    <property type="match status" value="1"/>
</dbReference>
<dbReference type="GO" id="GO:0003700">
    <property type="term" value="F:DNA-binding transcription factor activity"/>
    <property type="evidence" value="ECO:0007669"/>
    <property type="project" value="InterPro"/>
</dbReference>